<dbReference type="HOGENOM" id="CLU_081833_1_0_9"/>
<gene>
    <name evidence="2" type="ORF">B2K_29345</name>
</gene>
<keyword evidence="1" id="KW-1133">Transmembrane helix</keyword>
<reference evidence="2 3" key="1">
    <citation type="submission" date="2013-06" db="EMBL/GenBank/DDBJ databases">
        <title>Complete genome sequence of Paenibacillus mucilaginosus K02.</title>
        <authorList>
            <person name="Xiao B."/>
            <person name="Sun L."/>
            <person name="Xiao L."/>
            <person name="Lian B."/>
        </authorList>
    </citation>
    <scope>NUCLEOTIDE SEQUENCE [LARGE SCALE GENOMIC DNA]</scope>
    <source>
        <strain evidence="2 3">K02</strain>
    </source>
</reference>
<keyword evidence="1" id="KW-0812">Transmembrane</keyword>
<dbReference type="InterPro" id="IPR009793">
    <property type="entry name" value="DUF1361"/>
</dbReference>
<evidence type="ECO:0000313" key="2">
    <source>
        <dbReference type="EMBL" id="AFH64757.1"/>
    </source>
</evidence>
<feature type="transmembrane region" description="Helical" evidence="1">
    <location>
        <begin position="211"/>
        <end position="231"/>
    </location>
</feature>
<proteinExistence type="predicted"/>
<organism evidence="2 3">
    <name type="scientific">Paenibacillus mucilaginosus K02</name>
    <dbReference type="NCBI Taxonomy" id="997761"/>
    <lineage>
        <taxon>Bacteria</taxon>
        <taxon>Bacillati</taxon>
        <taxon>Bacillota</taxon>
        <taxon>Bacilli</taxon>
        <taxon>Bacillales</taxon>
        <taxon>Paenibacillaceae</taxon>
        <taxon>Paenibacillus</taxon>
    </lineage>
</organism>
<evidence type="ECO:0000256" key="1">
    <source>
        <dbReference type="SAM" id="Phobius"/>
    </source>
</evidence>
<feature type="transmembrane region" description="Helical" evidence="1">
    <location>
        <begin position="115"/>
        <end position="139"/>
    </location>
</feature>
<keyword evidence="1" id="KW-0472">Membrane</keyword>
<dbReference type="KEGG" id="pmw:B2K_29345"/>
<dbReference type="OrthoDB" id="4540541at2"/>
<feature type="transmembrane region" description="Helical" evidence="1">
    <location>
        <begin position="73"/>
        <end position="93"/>
    </location>
</feature>
<evidence type="ECO:0000313" key="3">
    <source>
        <dbReference type="Proteomes" id="UP000007392"/>
    </source>
</evidence>
<accession>I0BQW0</accession>
<dbReference type="Pfam" id="PF07099">
    <property type="entry name" value="DUF1361"/>
    <property type="match status" value="1"/>
</dbReference>
<protein>
    <submittedName>
        <fullName evidence="2">Membrane protein</fullName>
    </submittedName>
</protein>
<feature type="transmembrane region" description="Helical" evidence="1">
    <location>
        <begin position="42"/>
        <end position="61"/>
    </location>
</feature>
<dbReference type="AlphaFoldDB" id="I0BQW0"/>
<feature type="transmembrane region" description="Helical" evidence="1">
    <location>
        <begin position="151"/>
        <end position="171"/>
    </location>
</feature>
<name>I0BQW0_9BACL</name>
<dbReference type="EMBL" id="CP003422">
    <property type="protein sequence ID" value="AFH64757.1"/>
    <property type="molecule type" value="Genomic_DNA"/>
</dbReference>
<dbReference type="PATRIC" id="fig|997761.3.peg.5863"/>
<sequence length="241" mass="27110">MEGTIMNLNRLLPWVPLLTLLSLVTAACLLLSSRLGEAYDFLRWDVTLAWIPVPMALLFMLLDGLKARWVRRLLRALVAAVWLAFFPNSAYLVTELLHAFRFFEMQPGFWTGIDYWYRVMPIFGVACLGLALSASSLYLLHRWTSARLGALTGWFFAAAALALASFGVYIGRILRWNSWDLAARPQMIVTELAALYQDTSRWSHAVSFVELFFAVLFLSYGIFYTAIVLGAKGSPAPASLQ</sequence>
<dbReference type="Proteomes" id="UP000007392">
    <property type="component" value="Chromosome"/>
</dbReference>